<dbReference type="GO" id="GO:0016747">
    <property type="term" value="F:acyltransferase activity, transferring groups other than amino-acyl groups"/>
    <property type="evidence" value="ECO:0007669"/>
    <property type="project" value="InterPro"/>
</dbReference>
<sequence>MTIQPTKLPSSKAVAVLASQYSFDQLADIYNQARVDYIVPMPMNGKRMAEYVRDYDVDLNASAVAVNSENLELGVCMLGVRADRAWITRLGVIPERRGKHVGQFLTELMLENARAIGARRVQLEVIRGNEPATRLFYKLGFEPIRDLMVVRRPPLELDEALNVPKAEVEVLDSAQIAALLRQYEQTQAAAWTEEAASLRNSGNLRGLRATLPHGESGWLIFQRLPFQLTHLIFGGAMSAPVLQALLYTLHKTHSAQDTKVENLPTDHPAWQVMQHFGYFEAFQRIEMYLYL</sequence>
<dbReference type="Gene3D" id="3.40.630.30">
    <property type="match status" value="1"/>
</dbReference>
<dbReference type="InterPro" id="IPR000182">
    <property type="entry name" value="GNAT_dom"/>
</dbReference>
<gene>
    <name evidence="2" type="ORF">CUN49_03385</name>
</gene>
<dbReference type="PROSITE" id="PS51186">
    <property type="entry name" value="GNAT"/>
    <property type="match status" value="1"/>
</dbReference>
<feature type="domain" description="N-acetyltransferase" evidence="1">
    <location>
        <begin position="13"/>
        <end position="164"/>
    </location>
</feature>
<reference evidence="2 3" key="1">
    <citation type="submission" date="2017-11" db="EMBL/GenBank/DDBJ databases">
        <title>Evolution of Phototrophy in the Chloroflexi Phylum Driven by Horizontal Gene Transfer.</title>
        <authorList>
            <person name="Ward L.M."/>
            <person name="Hemp J."/>
            <person name="Shih P.M."/>
            <person name="Mcglynn S.E."/>
            <person name="Fischer W."/>
        </authorList>
    </citation>
    <scope>NUCLEOTIDE SEQUENCE [LARGE SCALE GENOMIC DNA]</scope>
    <source>
        <strain evidence="2">JP3_13</strain>
    </source>
</reference>
<protein>
    <recommendedName>
        <fullName evidence="1">N-acetyltransferase domain-containing protein</fullName>
    </recommendedName>
</protein>
<dbReference type="AlphaFoldDB" id="A0A2M8PH29"/>
<dbReference type="Proteomes" id="UP000229681">
    <property type="component" value="Unassembled WGS sequence"/>
</dbReference>
<organism evidence="2 3">
    <name type="scientific">Candidatus Thermofonsia Clade 1 bacterium</name>
    <dbReference type="NCBI Taxonomy" id="2364210"/>
    <lineage>
        <taxon>Bacteria</taxon>
        <taxon>Bacillati</taxon>
        <taxon>Chloroflexota</taxon>
        <taxon>Candidatus Thermofontia</taxon>
        <taxon>Candidatus Thermofonsia Clade 1</taxon>
    </lineage>
</organism>
<dbReference type="CDD" id="cd04301">
    <property type="entry name" value="NAT_SF"/>
    <property type="match status" value="1"/>
</dbReference>
<dbReference type="EMBL" id="PGTM01000028">
    <property type="protein sequence ID" value="PJF36846.1"/>
    <property type="molecule type" value="Genomic_DNA"/>
</dbReference>
<comment type="caution">
    <text evidence="2">The sequence shown here is derived from an EMBL/GenBank/DDBJ whole genome shotgun (WGS) entry which is preliminary data.</text>
</comment>
<evidence type="ECO:0000259" key="1">
    <source>
        <dbReference type="PROSITE" id="PS51186"/>
    </source>
</evidence>
<dbReference type="SUPFAM" id="SSF55729">
    <property type="entry name" value="Acyl-CoA N-acyltransferases (Nat)"/>
    <property type="match status" value="1"/>
</dbReference>
<dbReference type="InterPro" id="IPR016181">
    <property type="entry name" value="Acyl_CoA_acyltransferase"/>
</dbReference>
<proteinExistence type="predicted"/>
<evidence type="ECO:0000313" key="3">
    <source>
        <dbReference type="Proteomes" id="UP000229681"/>
    </source>
</evidence>
<accession>A0A2M8PH29</accession>
<evidence type="ECO:0000313" key="2">
    <source>
        <dbReference type="EMBL" id="PJF36846.1"/>
    </source>
</evidence>
<dbReference type="Pfam" id="PF00583">
    <property type="entry name" value="Acetyltransf_1"/>
    <property type="match status" value="1"/>
</dbReference>
<name>A0A2M8PH29_9CHLR</name>